<dbReference type="Gene3D" id="3.30.43.10">
    <property type="entry name" value="Uridine Diphospho-n-acetylenolpyruvylglucosamine Reductase, domain 2"/>
    <property type="match status" value="1"/>
</dbReference>
<dbReference type="InterPro" id="IPR016166">
    <property type="entry name" value="FAD-bd_PCMH"/>
</dbReference>
<evidence type="ECO:0000256" key="2">
    <source>
        <dbReference type="ARBA" id="ARBA00005466"/>
    </source>
</evidence>
<dbReference type="PROSITE" id="PS51387">
    <property type="entry name" value="FAD_PCMH"/>
    <property type="match status" value="1"/>
</dbReference>
<proteinExistence type="inferred from homology"/>
<dbReference type="InterPro" id="IPR036318">
    <property type="entry name" value="FAD-bd_PCMH-like_sf"/>
</dbReference>
<keyword evidence="3" id="KW-0285">Flavoprotein</keyword>
<dbReference type="InterPro" id="IPR006094">
    <property type="entry name" value="Oxid_FAD_bind_N"/>
</dbReference>
<evidence type="ECO:0000256" key="5">
    <source>
        <dbReference type="ARBA" id="ARBA00023002"/>
    </source>
</evidence>
<evidence type="ECO:0000256" key="4">
    <source>
        <dbReference type="ARBA" id="ARBA00022827"/>
    </source>
</evidence>
<comment type="cofactor">
    <cofactor evidence="1">
        <name>FAD</name>
        <dbReference type="ChEBI" id="CHEBI:57692"/>
    </cofactor>
</comment>
<dbReference type="PANTHER" id="PTHR42973">
    <property type="entry name" value="BINDING OXIDOREDUCTASE, PUTATIVE (AFU_ORTHOLOGUE AFUA_1G17690)-RELATED"/>
    <property type="match status" value="1"/>
</dbReference>
<protein>
    <recommendedName>
        <fullName evidence="7">FAD-binding PCMH-type domain-containing protein</fullName>
    </recommendedName>
</protein>
<dbReference type="InterPro" id="IPR012951">
    <property type="entry name" value="BBE"/>
</dbReference>
<keyword evidence="4" id="KW-0274">FAD</keyword>
<dbReference type="SUPFAM" id="SSF56176">
    <property type="entry name" value="FAD-binding/transporter-associated domain-like"/>
    <property type="match status" value="1"/>
</dbReference>
<feature type="chain" id="PRO_5014331578" description="FAD-binding PCMH-type domain-containing protein" evidence="6">
    <location>
        <begin position="26"/>
        <end position="496"/>
    </location>
</feature>
<dbReference type="GO" id="GO:0016491">
    <property type="term" value="F:oxidoreductase activity"/>
    <property type="evidence" value="ECO:0007669"/>
    <property type="project" value="UniProtKB-KW"/>
</dbReference>
<name>A0A2I6PJ10_HYPPI</name>
<dbReference type="InterPro" id="IPR016169">
    <property type="entry name" value="FAD-bd_PCMH_sub2"/>
</dbReference>
<dbReference type="Pfam" id="PF01565">
    <property type="entry name" value="FAD_binding_4"/>
    <property type="match status" value="1"/>
</dbReference>
<dbReference type="Gene3D" id="3.40.462.20">
    <property type="match status" value="1"/>
</dbReference>
<organism evidence="8">
    <name type="scientific">Hypoxylon pulicicidum</name>
    <dbReference type="NCBI Taxonomy" id="1243767"/>
    <lineage>
        <taxon>Eukaryota</taxon>
        <taxon>Fungi</taxon>
        <taxon>Dikarya</taxon>
        <taxon>Ascomycota</taxon>
        <taxon>Pezizomycotina</taxon>
        <taxon>Sordariomycetes</taxon>
        <taxon>Xylariomycetidae</taxon>
        <taxon>Xylariales</taxon>
        <taxon>Hypoxylaceae</taxon>
        <taxon>Hypoxylon</taxon>
    </lineage>
</organism>
<comment type="similarity">
    <text evidence="2">Belongs to the oxygen-dependent FAD-linked oxidoreductase family.</text>
</comment>
<dbReference type="InterPro" id="IPR016167">
    <property type="entry name" value="FAD-bd_PCMH_sub1"/>
</dbReference>
<dbReference type="InterPro" id="IPR050416">
    <property type="entry name" value="FAD-linked_Oxidoreductase"/>
</dbReference>
<dbReference type="Pfam" id="PF08031">
    <property type="entry name" value="BBE"/>
    <property type="match status" value="1"/>
</dbReference>
<dbReference type="Gene3D" id="3.30.465.10">
    <property type="match status" value="1"/>
</dbReference>
<reference evidence="8" key="1">
    <citation type="submission" date="2017-10" db="EMBL/GenBank/DDBJ databases">
        <title>Heterologous biosynthesis of nodulisporic acid F.</title>
        <authorList>
            <person name="Van de Bittner K.C."/>
            <person name="Nicholson M.J."/>
            <person name="Bustamante L.Y."/>
            <person name="Ram A."/>
            <person name="van Dolleweerd C.J."/>
            <person name="Scott B."/>
            <person name="Parker E.J."/>
        </authorList>
    </citation>
    <scope>NUCLEOTIDE SEQUENCE</scope>
    <source>
        <strain evidence="8">MF5954</strain>
    </source>
</reference>
<accession>A0A2I6PJ10</accession>
<dbReference type="GO" id="GO:0071949">
    <property type="term" value="F:FAD binding"/>
    <property type="evidence" value="ECO:0007669"/>
    <property type="project" value="InterPro"/>
</dbReference>
<dbReference type="AlphaFoldDB" id="A0A2I6PJ10"/>
<feature type="signal peptide" evidence="6">
    <location>
        <begin position="1"/>
        <end position="25"/>
    </location>
</feature>
<evidence type="ECO:0000313" key="8">
    <source>
        <dbReference type="EMBL" id="AUM60060.1"/>
    </source>
</evidence>
<evidence type="ECO:0000256" key="1">
    <source>
        <dbReference type="ARBA" id="ARBA00001974"/>
    </source>
</evidence>
<feature type="domain" description="FAD-binding PCMH-type" evidence="7">
    <location>
        <begin position="64"/>
        <end position="234"/>
    </location>
</feature>
<dbReference type="EMBL" id="MG182145">
    <property type="protein sequence ID" value="AUM60060.1"/>
    <property type="molecule type" value="Genomic_DNA"/>
</dbReference>
<evidence type="ECO:0000256" key="3">
    <source>
        <dbReference type="ARBA" id="ARBA00022630"/>
    </source>
</evidence>
<keyword evidence="6" id="KW-0732">Signal</keyword>
<evidence type="ECO:0000259" key="7">
    <source>
        <dbReference type="PROSITE" id="PS51387"/>
    </source>
</evidence>
<keyword evidence="5" id="KW-0560">Oxidoreductase</keyword>
<dbReference type="PANTHER" id="PTHR42973:SF9">
    <property type="entry name" value="FAD-BINDING PCMH-TYPE DOMAIN-CONTAINING PROTEIN-RELATED"/>
    <property type="match status" value="1"/>
</dbReference>
<sequence length="496" mass="54732">MRWLSVNILLFVLFLISAYLDTAVSVSWPEKHVRALKDALSAASKVYYPNSTEFNTLSARWSTLDEPEVNVVVVPSTEDDVVKIVQYAKQADLPFLVFNGAHAAITTLGRMQGGIEIYMGELSSVTIAQDNRTVTIGGGTSSKAVTDSLWTAGKQTVIGTCECVSVLGPALGGGHGWLQGHYGLIADQFVSMNVVLADGTLRTIEPKSDLWWAMKGAGQNFGIVTSLTLKIYEIKQYDWAIETLIFNGDKVEALYRAANDHLSNLPVNLINWSYWLNIPSADPDKPVILFYIIQEGATAVNPAFTKPFHDIGPISIEAESGDYRDLAKWTQIALDSPPCQKAGLANPRFPAYIKEYNVSAQKLAYDTFAAEVSGDSPFSTSIFMFEAYPVQGVRAIDSDSTAFAFRSENILTAPLITYTPAGSELDQRATELGNELRGIVYEGTGSDELHAYVNYAFGDELPQNWYGYKKWRQNRLQALKKKYDPEGRFSFFAPIV</sequence>
<evidence type="ECO:0000256" key="6">
    <source>
        <dbReference type="SAM" id="SignalP"/>
    </source>
</evidence>